<name>A0ABU5R4P5_9PSEU</name>
<keyword evidence="1" id="KW-1133">Transmembrane helix</keyword>
<protein>
    <submittedName>
        <fullName evidence="2">DUF2975 domain-containing protein</fullName>
    </submittedName>
</protein>
<gene>
    <name evidence="2" type="ORF">VA596_16405</name>
</gene>
<evidence type="ECO:0000313" key="3">
    <source>
        <dbReference type="Proteomes" id="UP001304298"/>
    </source>
</evidence>
<reference evidence="2 3" key="1">
    <citation type="submission" date="2023-12" db="EMBL/GenBank/DDBJ databases">
        <title>Amycolatopsis sp. V23-08.</title>
        <authorList>
            <person name="Somphong A."/>
        </authorList>
    </citation>
    <scope>NUCLEOTIDE SEQUENCE [LARGE SCALE GENOMIC DNA]</scope>
    <source>
        <strain evidence="2 3">V23-08</strain>
    </source>
</reference>
<keyword evidence="1" id="KW-0812">Transmembrane</keyword>
<dbReference type="PROSITE" id="PS51257">
    <property type="entry name" value="PROKAR_LIPOPROTEIN"/>
    <property type="match status" value="1"/>
</dbReference>
<sequence>MPRILVAALQAIVACAFLVGLYAQIVVIPTSAADQVELFPPLAPHQVPLVTAAILFVVCGQVALVGLGMLLRRASRGAVFERAALPWANVVVGAAAGATVVTAGVFVYVTLADIPSPTDGMDVIGVWLGTAAAAAVGTAAVLLLLAGRHLLVKAIGLRTELDGVV</sequence>
<accession>A0ABU5R4P5</accession>
<keyword evidence="1" id="KW-0472">Membrane</keyword>
<comment type="caution">
    <text evidence="2">The sequence shown here is derived from an EMBL/GenBank/DDBJ whole genome shotgun (WGS) entry which is preliminary data.</text>
</comment>
<feature type="transmembrane region" description="Helical" evidence="1">
    <location>
        <begin position="47"/>
        <end position="71"/>
    </location>
</feature>
<feature type="transmembrane region" description="Helical" evidence="1">
    <location>
        <begin position="123"/>
        <end position="145"/>
    </location>
</feature>
<evidence type="ECO:0000313" key="2">
    <source>
        <dbReference type="EMBL" id="MEA5361128.1"/>
    </source>
</evidence>
<evidence type="ECO:0000256" key="1">
    <source>
        <dbReference type="SAM" id="Phobius"/>
    </source>
</evidence>
<dbReference type="Proteomes" id="UP001304298">
    <property type="component" value="Unassembled WGS sequence"/>
</dbReference>
<dbReference type="EMBL" id="JAYFSI010000003">
    <property type="protein sequence ID" value="MEA5361128.1"/>
    <property type="molecule type" value="Genomic_DNA"/>
</dbReference>
<dbReference type="InterPro" id="IPR021354">
    <property type="entry name" value="DUF2975"/>
</dbReference>
<organism evidence="2 3">
    <name type="scientific">Amycolatopsis heterodermiae</name>
    <dbReference type="NCBI Taxonomy" id="3110235"/>
    <lineage>
        <taxon>Bacteria</taxon>
        <taxon>Bacillati</taxon>
        <taxon>Actinomycetota</taxon>
        <taxon>Actinomycetes</taxon>
        <taxon>Pseudonocardiales</taxon>
        <taxon>Pseudonocardiaceae</taxon>
        <taxon>Amycolatopsis</taxon>
    </lineage>
</organism>
<dbReference type="Pfam" id="PF11188">
    <property type="entry name" value="DUF2975"/>
    <property type="match status" value="1"/>
</dbReference>
<dbReference type="RefSeq" id="WP_323327955.1">
    <property type="nucleotide sequence ID" value="NZ_JAYFSI010000003.1"/>
</dbReference>
<feature type="transmembrane region" description="Helical" evidence="1">
    <location>
        <begin position="83"/>
        <end position="111"/>
    </location>
</feature>
<keyword evidence="3" id="KW-1185">Reference proteome</keyword>
<proteinExistence type="predicted"/>